<accession>A0ABR1HHT8</accession>
<dbReference type="PANTHER" id="PTHR30005">
    <property type="entry name" value="EXOPOLYPHOSPHATASE"/>
    <property type="match status" value="1"/>
</dbReference>
<dbReference type="InterPro" id="IPR057512">
    <property type="entry name" value="RTG2_C"/>
</dbReference>
<dbReference type="InterPro" id="IPR003695">
    <property type="entry name" value="Ppx_GppA_N"/>
</dbReference>
<feature type="domain" description="Ppx/GppA phosphatase N-terminal" evidence="1">
    <location>
        <begin position="52"/>
        <end position="362"/>
    </location>
</feature>
<dbReference type="InterPro" id="IPR050273">
    <property type="entry name" value="GppA/Ppx_hydrolase"/>
</dbReference>
<gene>
    <name evidence="3" type="primary">RTG2_3</name>
    <name evidence="3" type="ORF">QQZ08_010386</name>
</gene>
<evidence type="ECO:0000313" key="3">
    <source>
        <dbReference type="EMBL" id="KAK7420470.1"/>
    </source>
</evidence>
<protein>
    <submittedName>
        <fullName evidence="3">Retrograde regulation protein 2</fullName>
    </submittedName>
</protein>
<reference evidence="3 4" key="1">
    <citation type="journal article" date="2025" name="Microbiol. Resour. Announc.">
        <title>Draft genome sequences for Neonectria magnoliae and Neonectria punicea, canker pathogens of Liriodendron tulipifera and Acer saccharum in West Virginia.</title>
        <authorList>
            <person name="Petronek H.M."/>
            <person name="Kasson M.T."/>
            <person name="Metheny A.M."/>
            <person name="Stauder C.M."/>
            <person name="Lovett B."/>
            <person name="Lynch S.C."/>
            <person name="Garnas J.R."/>
            <person name="Kasson L.R."/>
            <person name="Stajich J.E."/>
        </authorList>
    </citation>
    <scope>NUCLEOTIDE SEQUENCE [LARGE SCALE GENOMIC DNA]</scope>
    <source>
        <strain evidence="3 4">NRRL 64651</strain>
    </source>
</reference>
<evidence type="ECO:0000259" key="1">
    <source>
        <dbReference type="Pfam" id="PF02541"/>
    </source>
</evidence>
<dbReference type="PANTHER" id="PTHR30005:SF0">
    <property type="entry name" value="RETROGRADE REGULATION PROTEIN 2"/>
    <property type="match status" value="1"/>
</dbReference>
<dbReference type="SUPFAM" id="SSF53067">
    <property type="entry name" value="Actin-like ATPase domain"/>
    <property type="match status" value="2"/>
</dbReference>
<keyword evidence="4" id="KW-1185">Reference proteome</keyword>
<dbReference type="InterPro" id="IPR043129">
    <property type="entry name" value="ATPase_NBD"/>
</dbReference>
<evidence type="ECO:0000259" key="2">
    <source>
        <dbReference type="Pfam" id="PF23566"/>
    </source>
</evidence>
<sequence length="587" mass="63218">MATVVELDNYKETLTPWDPSAKSQLYAIVDMGSNGIRFSITSLAAPTTRLLLPVYADRAAISLYDVLLQNNNVFPPETIALVTTTLNKFKAISVDYGVPDDQFLILATQAMRTAENGGDLAEALKRGTKENPSGLTVSVLRGAVETLCGAVMGVRSGLVNVDGGALFMDLGGGSVQMTWVDTNQEDYAIAGANAGVSMEFGAARLIEILSQPEEVRTQALDELDSKMQKAYAALCDQFPVLNAIKTAYENGDKHSKVKVYMCGGGFRGYGSMLMYNDKTSPYPIPSANGYTAPGKLFKDTEKMLRVNKEEKDRIFGLSKRRRQQFPAIVAVIDSFIKTVPNIKDVTFSAGSNRQGALMMKLPEDIRESNPLDVLGTVSAEERPILEAVSQLIQDALPSGVDFSDTPTVFTAGLGPLFVRDIWGRAGYDSDTNSSYALNHAIIRDPEAPGLTHVGRALLALTTSARWGGNLGSMDAKVFKGLSSIVENKSKDSPAWAGYIGAVADVIANVLPAFPKSEDQVKKAISITSSYKEAVDKDKLVLTIEVTSNDHTKGINLGELVELLEGFAKKSGGKKPSFKVSAKINLRS</sequence>
<evidence type="ECO:0000313" key="4">
    <source>
        <dbReference type="Proteomes" id="UP001498421"/>
    </source>
</evidence>
<name>A0ABR1HHT8_9HYPO</name>
<feature type="domain" description="RTG2 C-terminal" evidence="2">
    <location>
        <begin position="382"/>
        <end position="576"/>
    </location>
</feature>
<dbReference type="EMBL" id="JAZAVK010000134">
    <property type="protein sequence ID" value="KAK7420470.1"/>
    <property type="molecule type" value="Genomic_DNA"/>
</dbReference>
<comment type="caution">
    <text evidence="3">The sequence shown here is derived from an EMBL/GenBank/DDBJ whole genome shotgun (WGS) entry which is preliminary data.</text>
</comment>
<dbReference type="Pfam" id="PF23566">
    <property type="entry name" value="RTG2_C"/>
    <property type="match status" value="1"/>
</dbReference>
<organism evidence="3 4">
    <name type="scientific">Neonectria magnoliae</name>
    <dbReference type="NCBI Taxonomy" id="2732573"/>
    <lineage>
        <taxon>Eukaryota</taxon>
        <taxon>Fungi</taxon>
        <taxon>Dikarya</taxon>
        <taxon>Ascomycota</taxon>
        <taxon>Pezizomycotina</taxon>
        <taxon>Sordariomycetes</taxon>
        <taxon>Hypocreomycetidae</taxon>
        <taxon>Hypocreales</taxon>
        <taxon>Nectriaceae</taxon>
        <taxon>Neonectria</taxon>
    </lineage>
</organism>
<dbReference type="Proteomes" id="UP001498421">
    <property type="component" value="Unassembled WGS sequence"/>
</dbReference>
<dbReference type="Gene3D" id="3.30.420.150">
    <property type="entry name" value="Exopolyphosphatase. Domain 2"/>
    <property type="match status" value="1"/>
</dbReference>
<dbReference type="Gene3D" id="3.30.420.40">
    <property type="match status" value="1"/>
</dbReference>
<dbReference type="Pfam" id="PF02541">
    <property type="entry name" value="Ppx-GppA"/>
    <property type="match status" value="1"/>
</dbReference>
<proteinExistence type="predicted"/>